<dbReference type="InterPro" id="IPR017926">
    <property type="entry name" value="GATASE"/>
</dbReference>
<feature type="domain" description="Glutamine amidotransferase" evidence="2">
    <location>
        <begin position="3"/>
        <end position="191"/>
    </location>
</feature>
<dbReference type="NCBIfam" id="TIGR00566">
    <property type="entry name" value="trpG_papA"/>
    <property type="match status" value="1"/>
</dbReference>
<proteinExistence type="predicted"/>
<dbReference type="Proteomes" id="UP000277108">
    <property type="component" value="Unassembled WGS sequence"/>
</dbReference>
<dbReference type="GO" id="GO:0000162">
    <property type="term" value="P:L-tryptophan biosynthetic process"/>
    <property type="evidence" value="ECO:0007669"/>
    <property type="project" value="TreeGrafter"/>
</dbReference>
<keyword evidence="4" id="KW-1185">Reference proteome</keyword>
<dbReference type="GO" id="GO:0005829">
    <property type="term" value="C:cytosol"/>
    <property type="evidence" value="ECO:0007669"/>
    <property type="project" value="TreeGrafter"/>
</dbReference>
<reference evidence="3 4" key="1">
    <citation type="submission" date="2018-11" db="EMBL/GenBank/DDBJ databases">
        <title>Genomic Encyclopedia of Type Strains, Phase IV (KMG-IV): sequencing the most valuable type-strain genomes for metagenomic binning, comparative biology and taxonomic classification.</title>
        <authorList>
            <person name="Goeker M."/>
        </authorList>
    </citation>
    <scope>NUCLEOTIDE SEQUENCE [LARGE SCALE GENOMIC DNA]</scope>
    <source>
        <strain evidence="3 4">DSM 29158</strain>
    </source>
</reference>
<dbReference type="PRINTS" id="PR00097">
    <property type="entry name" value="ANTSNTHASEII"/>
</dbReference>
<dbReference type="Gene3D" id="3.40.50.880">
    <property type="match status" value="1"/>
</dbReference>
<dbReference type="InterPro" id="IPR029062">
    <property type="entry name" value="Class_I_gatase-like"/>
</dbReference>
<dbReference type="OrthoDB" id="9804328at2"/>
<dbReference type="PRINTS" id="PR00096">
    <property type="entry name" value="GATASE"/>
</dbReference>
<dbReference type="PANTHER" id="PTHR43418">
    <property type="entry name" value="MULTIFUNCTIONAL TRYPTOPHAN BIOSYNTHESIS PROTEIN-RELATED"/>
    <property type="match status" value="1"/>
</dbReference>
<evidence type="ECO:0000259" key="2">
    <source>
        <dbReference type="Pfam" id="PF00117"/>
    </source>
</evidence>
<accession>A0A3N5BHZ3</accession>
<evidence type="ECO:0000256" key="1">
    <source>
        <dbReference type="ARBA" id="ARBA00022962"/>
    </source>
</evidence>
<name>A0A3N5BHZ3_9BACL</name>
<sequence length="198" mass="22761">MILIIDHYDSFTYNIEHYIKTITQDNVITVKYDDELINHYAKQADSIIISPGPGKPSDYPRTLSIIKSCKVPILGICLGYQMIGYVFNIDIHKQRPVHGEVFTLNLTDEGVTHPIYKNINYSHAITRYHSLIIDRNQLLSHDELIELSYIEDDNDTITMALAHIDKPIVGVQYHPESILTEHGHQLLMNFVEMKGWKG</sequence>
<dbReference type="CDD" id="cd01743">
    <property type="entry name" value="GATase1_Anthranilate_Synthase"/>
    <property type="match status" value="1"/>
</dbReference>
<dbReference type="AlphaFoldDB" id="A0A3N5BHZ3"/>
<keyword evidence="1 3" id="KW-0315">Glutamine amidotransferase</keyword>
<dbReference type="PANTHER" id="PTHR43418:SF4">
    <property type="entry name" value="MULTIFUNCTIONAL TRYPTOPHAN BIOSYNTHESIS PROTEIN"/>
    <property type="match status" value="1"/>
</dbReference>
<organism evidence="3 4">
    <name type="scientific">Abyssicoccus albus</name>
    <dbReference type="NCBI Taxonomy" id="1817405"/>
    <lineage>
        <taxon>Bacteria</taxon>
        <taxon>Bacillati</taxon>
        <taxon>Bacillota</taxon>
        <taxon>Bacilli</taxon>
        <taxon>Bacillales</taxon>
        <taxon>Abyssicoccaceae</taxon>
    </lineage>
</organism>
<gene>
    <name evidence="3" type="ORF">EDD62_0052</name>
</gene>
<keyword evidence="3" id="KW-0808">Transferase</keyword>
<dbReference type="GO" id="GO:0004049">
    <property type="term" value="F:anthranilate synthase activity"/>
    <property type="evidence" value="ECO:0007669"/>
    <property type="project" value="TreeGrafter"/>
</dbReference>
<dbReference type="RefSeq" id="WP_123807090.1">
    <property type="nucleotide sequence ID" value="NZ_RKRK01000002.1"/>
</dbReference>
<evidence type="ECO:0000313" key="3">
    <source>
        <dbReference type="EMBL" id="RPF57434.1"/>
    </source>
</evidence>
<dbReference type="GO" id="GO:0016740">
    <property type="term" value="F:transferase activity"/>
    <property type="evidence" value="ECO:0007669"/>
    <property type="project" value="UniProtKB-KW"/>
</dbReference>
<dbReference type="InterPro" id="IPR006221">
    <property type="entry name" value="TrpG/PapA_dom"/>
</dbReference>
<comment type="caution">
    <text evidence="3">The sequence shown here is derived from an EMBL/GenBank/DDBJ whole genome shotgun (WGS) entry which is preliminary data.</text>
</comment>
<evidence type="ECO:0000313" key="4">
    <source>
        <dbReference type="Proteomes" id="UP000277108"/>
    </source>
</evidence>
<dbReference type="PROSITE" id="PS51273">
    <property type="entry name" value="GATASE_TYPE_1"/>
    <property type="match status" value="1"/>
</dbReference>
<dbReference type="SUPFAM" id="SSF52317">
    <property type="entry name" value="Class I glutamine amidotransferase-like"/>
    <property type="match status" value="1"/>
</dbReference>
<dbReference type="Pfam" id="PF00117">
    <property type="entry name" value="GATase"/>
    <property type="match status" value="1"/>
</dbReference>
<protein>
    <submittedName>
        <fullName evidence="3">Aminodeoxychorismate synthase glutamine amidotransferase subunit</fullName>
    </submittedName>
</protein>
<dbReference type="EMBL" id="RKRK01000002">
    <property type="protein sequence ID" value="RPF57434.1"/>
    <property type="molecule type" value="Genomic_DNA"/>
</dbReference>
<dbReference type="InterPro" id="IPR050472">
    <property type="entry name" value="Anth_synth/Amidotransfase"/>
</dbReference>